<dbReference type="AlphaFoldDB" id="A0A915CWV8"/>
<keyword evidence="1" id="KW-1185">Reference proteome</keyword>
<reference evidence="2" key="1">
    <citation type="submission" date="2022-11" db="UniProtKB">
        <authorList>
            <consortium name="WormBaseParasite"/>
        </authorList>
    </citation>
    <scope>IDENTIFICATION</scope>
</reference>
<sequence length="144" mass="16435">MCVQQQQQIYNISNFHNGINNRTVHSSEACQLVSSLLQLYWVRLPISAAARLIPASLCVVGCQILPLLRLVAKEEVRIKEDQEVEELPSLFEENQQEHQEVTRASLSRDLCSQVPERKYFQRPCLQETVEFSTPVELASKQIGP</sequence>
<proteinExistence type="predicted"/>
<organism evidence="1 2">
    <name type="scientific">Ditylenchus dipsaci</name>
    <dbReference type="NCBI Taxonomy" id="166011"/>
    <lineage>
        <taxon>Eukaryota</taxon>
        <taxon>Metazoa</taxon>
        <taxon>Ecdysozoa</taxon>
        <taxon>Nematoda</taxon>
        <taxon>Chromadorea</taxon>
        <taxon>Rhabditida</taxon>
        <taxon>Tylenchina</taxon>
        <taxon>Tylenchomorpha</taxon>
        <taxon>Sphaerularioidea</taxon>
        <taxon>Anguinidae</taxon>
        <taxon>Anguininae</taxon>
        <taxon>Ditylenchus</taxon>
    </lineage>
</organism>
<name>A0A915CWV8_9BILA</name>
<accession>A0A915CWV8</accession>
<dbReference type="WBParaSite" id="jg13512">
    <property type="protein sequence ID" value="jg13512"/>
    <property type="gene ID" value="jg13512"/>
</dbReference>
<protein>
    <submittedName>
        <fullName evidence="2">Uncharacterized protein</fullName>
    </submittedName>
</protein>
<evidence type="ECO:0000313" key="2">
    <source>
        <dbReference type="WBParaSite" id="jg13512"/>
    </source>
</evidence>
<evidence type="ECO:0000313" key="1">
    <source>
        <dbReference type="Proteomes" id="UP000887574"/>
    </source>
</evidence>
<dbReference type="Proteomes" id="UP000887574">
    <property type="component" value="Unplaced"/>
</dbReference>